<dbReference type="KEGG" id="fcy:FRACYDRAFT_220112"/>
<dbReference type="InParanoid" id="A0A1E7EY87"/>
<dbReference type="Proteomes" id="UP000095751">
    <property type="component" value="Unassembled WGS sequence"/>
</dbReference>
<dbReference type="EMBL" id="KV784370">
    <property type="protein sequence ID" value="OEU10931.1"/>
    <property type="molecule type" value="Genomic_DNA"/>
</dbReference>
<protein>
    <submittedName>
        <fullName evidence="1">Uncharacterized protein</fullName>
    </submittedName>
</protein>
<accession>A0A1E7EY87</accession>
<proteinExistence type="predicted"/>
<evidence type="ECO:0000313" key="1">
    <source>
        <dbReference type="EMBL" id="OEU10931.1"/>
    </source>
</evidence>
<name>A0A1E7EY87_9STRA</name>
<dbReference type="AlphaFoldDB" id="A0A1E7EY87"/>
<evidence type="ECO:0000313" key="2">
    <source>
        <dbReference type="Proteomes" id="UP000095751"/>
    </source>
</evidence>
<keyword evidence="2" id="KW-1185">Reference proteome</keyword>
<gene>
    <name evidence="1" type="ORF">FRACYDRAFT_220112</name>
</gene>
<sequence>MNTILQREQNILQLRQRYKDLTGDDDDEEYDATNIRKIDKNTFNDSAAVQTIIM</sequence>
<organism evidence="1 2">
    <name type="scientific">Fragilariopsis cylindrus CCMP1102</name>
    <dbReference type="NCBI Taxonomy" id="635003"/>
    <lineage>
        <taxon>Eukaryota</taxon>
        <taxon>Sar</taxon>
        <taxon>Stramenopiles</taxon>
        <taxon>Ochrophyta</taxon>
        <taxon>Bacillariophyta</taxon>
        <taxon>Bacillariophyceae</taxon>
        <taxon>Bacillariophycidae</taxon>
        <taxon>Bacillariales</taxon>
        <taxon>Bacillariaceae</taxon>
        <taxon>Fragilariopsis</taxon>
    </lineage>
</organism>
<reference evidence="1 2" key="1">
    <citation type="submission" date="2016-09" db="EMBL/GenBank/DDBJ databases">
        <title>Extensive genetic diversity and differential bi-allelic expression allows diatom success in the polar Southern Ocean.</title>
        <authorList>
            <consortium name="DOE Joint Genome Institute"/>
            <person name="Mock T."/>
            <person name="Otillar R.P."/>
            <person name="Strauss J."/>
            <person name="Dupont C."/>
            <person name="Frickenhaus S."/>
            <person name="Maumus F."/>
            <person name="Mcmullan M."/>
            <person name="Sanges R."/>
            <person name="Schmutz J."/>
            <person name="Toseland A."/>
            <person name="Valas R."/>
            <person name="Veluchamy A."/>
            <person name="Ward B.J."/>
            <person name="Allen A."/>
            <person name="Barry K."/>
            <person name="Falciatore A."/>
            <person name="Ferrante M."/>
            <person name="Fortunato A.E."/>
            <person name="Gloeckner G."/>
            <person name="Gruber A."/>
            <person name="Hipkin R."/>
            <person name="Janech M."/>
            <person name="Kroth P."/>
            <person name="Leese F."/>
            <person name="Lindquist E."/>
            <person name="Lyon B.R."/>
            <person name="Martin J."/>
            <person name="Mayer C."/>
            <person name="Parker M."/>
            <person name="Quesneville H."/>
            <person name="Raymond J."/>
            <person name="Uhlig C."/>
            <person name="Valentin K.U."/>
            <person name="Worden A.Z."/>
            <person name="Armbrust E.V."/>
            <person name="Bowler C."/>
            <person name="Green B."/>
            <person name="Moulton V."/>
            <person name="Van Oosterhout C."/>
            <person name="Grigoriev I."/>
        </authorList>
    </citation>
    <scope>NUCLEOTIDE SEQUENCE [LARGE SCALE GENOMIC DNA]</scope>
    <source>
        <strain evidence="1 2">CCMP1102</strain>
    </source>
</reference>